<dbReference type="eggNOG" id="COG0745">
    <property type="taxonomic scope" value="Bacteria"/>
</dbReference>
<dbReference type="Pfam" id="PF00072">
    <property type="entry name" value="Response_reg"/>
    <property type="match status" value="1"/>
</dbReference>
<evidence type="ECO:0000256" key="2">
    <source>
        <dbReference type="ARBA" id="ARBA00023012"/>
    </source>
</evidence>
<evidence type="ECO:0000256" key="6">
    <source>
        <dbReference type="PROSITE-ProRule" id="PRU00169"/>
    </source>
</evidence>
<dbReference type="SUPFAM" id="SSF52172">
    <property type="entry name" value="CheY-like"/>
    <property type="match status" value="1"/>
</dbReference>
<dbReference type="InterPro" id="IPR011006">
    <property type="entry name" value="CheY-like_superfamily"/>
</dbReference>
<reference evidence="10 11" key="1">
    <citation type="submission" date="2015-04" db="EMBL/GenBank/DDBJ databases">
        <title>Draft genome sequence of Rathayibacter toxicus strain FH-142 (AKA 70134 or CS 32), a Western Australian isolate.</title>
        <authorList>
            <consortium name="Consortium for Microbial Forensics and Genomics (microFORGE)"/>
            <person name="Knight B.M."/>
            <person name="Roberts D.P."/>
            <person name="Lin D."/>
            <person name="Hari K."/>
            <person name="Fletcher J."/>
            <person name="Melcher U."/>
            <person name="Blagden T."/>
            <person name="Luster D.G."/>
            <person name="Sechler A.J."/>
            <person name="Schneider W.L."/>
            <person name="Winegar R.A."/>
        </authorList>
    </citation>
    <scope>NUCLEOTIDE SEQUENCE [LARGE SCALE GENOMIC DNA]</scope>
    <source>
        <strain evidence="10 11">FH142</strain>
    </source>
</reference>
<evidence type="ECO:0000256" key="7">
    <source>
        <dbReference type="PROSITE-ProRule" id="PRU01091"/>
    </source>
</evidence>
<evidence type="ECO:0000256" key="5">
    <source>
        <dbReference type="ARBA" id="ARBA00023163"/>
    </source>
</evidence>
<accession>A0A0C5BI01</accession>
<dbReference type="Gene3D" id="1.10.10.10">
    <property type="entry name" value="Winged helix-like DNA-binding domain superfamily/Winged helix DNA-binding domain"/>
    <property type="match status" value="1"/>
</dbReference>
<dbReference type="GeneID" id="93666743"/>
<dbReference type="PANTHER" id="PTHR48111:SF1">
    <property type="entry name" value="TWO-COMPONENT RESPONSE REGULATOR ORR33"/>
    <property type="match status" value="1"/>
</dbReference>
<dbReference type="InterPro" id="IPR001789">
    <property type="entry name" value="Sig_transdc_resp-reg_receiver"/>
</dbReference>
<dbReference type="PROSITE" id="PS50110">
    <property type="entry name" value="RESPONSE_REGULATORY"/>
    <property type="match status" value="1"/>
</dbReference>
<dbReference type="EMBL" id="LBFI01000011">
    <property type="protein sequence ID" value="KKM46916.1"/>
    <property type="molecule type" value="Genomic_DNA"/>
</dbReference>
<comment type="caution">
    <text evidence="10">The sequence shown here is derived from an EMBL/GenBank/DDBJ whole genome shotgun (WGS) entry which is preliminary data.</text>
</comment>
<dbReference type="KEGG" id="rtx:TI83_08045"/>
<evidence type="ECO:0000256" key="3">
    <source>
        <dbReference type="ARBA" id="ARBA00023015"/>
    </source>
</evidence>
<evidence type="ECO:0000256" key="4">
    <source>
        <dbReference type="ARBA" id="ARBA00023125"/>
    </source>
</evidence>
<dbReference type="InterPro" id="IPR039420">
    <property type="entry name" value="WalR-like"/>
</dbReference>
<dbReference type="STRING" id="145458.APU90_09035"/>
<dbReference type="PANTHER" id="PTHR48111">
    <property type="entry name" value="REGULATOR OF RPOS"/>
    <property type="match status" value="1"/>
</dbReference>
<name>A0A0C5BI01_9MICO</name>
<dbReference type="PATRIC" id="fig|145458.7.peg.1835"/>
<dbReference type="SMART" id="SM00448">
    <property type="entry name" value="REC"/>
    <property type="match status" value="1"/>
</dbReference>
<dbReference type="SMART" id="SM00862">
    <property type="entry name" value="Trans_reg_C"/>
    <property type="match status" value="1"/>
</dbReference>
<feature type="domain" description="OmpR/PhoB-type" evidence="9">
    <location>
        <begin position="124"/>
        <end position="222"/>
    </location>
</feature>
<dbReference type="Gene3D" id="3.40.50.2300">
    <property type="match status" value="1"/>
</dbReference>
<keyword evidence="2" id="KW-0902">Two-component regulatory system</keyword>
<dbReference type="CDD" id="cd00383">
    <property type="entry name" value="trans_reg_C"/>
    <property type="match status" value="1"/>
</dbReference>
<dbReference type="InterPro" id="IPR036388">
    <property type="entry name" value="WH-like_DNA-bd_sf"/>
</dbReference>
<sequence length="224" mass="24517">MNILVVEDNPAMGEAIVDGLTDAGYETELTTNGVDALVAFSNYEFSAAVIDVMLPAMSGFEICRRIRELGRSSPIILLTARDAIEDRVFGLDAGADDYLTKPFAFTELNARLRALLRRSPSLMSTSIDVGRITVDGSSIRRAADGTRIHVSPKELELLKLLITPVGSVVTRQRILAEIWGGGEVVDNNIVDQYVSYLRKKLPTDDTGISIITVRGKGYFLRPVE</sequence>
<organism evidence="10 11">
    <name type="scientific">Rathayibacter toxicus</name>
    <dbReference type="NCBI Taxonomy" id="145458"/>
    <lineage>
        <taxon>Bacteria</taxon>
        <taxon>Bacillati</taxon>
        <taxon>Actinomycetota</taxon>
        <taxon>Actinomycetes</taxon>
        <taxon>Micrococcales</taxon>
        <taxon>Microbacteriaceae</taxon>
        <taxon>Rathayibacter</taxon>
    </lineage>
</organism>
<dbReference type="AlphaFoldDB" id="A0A0C5BI01"/>
<evidence type="ECO:0000259" key="8">
    <source>
        <dbReference type="PROSITE" id="PS50110"/>
    </source>
</evidence>
<feature type="modified residue" description="4-aspartylphosphate" evidence="6">
    <location>
        <position position="51"/>
    </location>
</feature>
<dbReference type="Pfam" id="PF00486">
    <property type="entry name" value="Trans_reg_C"/>
    <property type="match status" value="1"/>
</dbReference>
<protein>
    <submittedName>
        <fullName evidence="10">Transcriptional regulator</fullName>
    </submittedName>
</protein>
<keyword evidence="4 7" id="KW-0238">DNA-binding</keyword>
<dbReference type="CDD" id="cd17624">
    <property type="entry name" value="REC_OmpR_PmrA-like"/>
    <property type="match status" value="1"/>
</dbReference>
<dbReference type="RefSeq" id="WP_027691627.1">
    <property type="nucleotide sequence ID" value="NZ_CP010848.1"/>
</dbReference>
<feature type="DNA-binding region" description="OmpR/PhoB-type" evidence="7">
    <location>
        <begin position="124"/>
        <end position="222"/>
    </location>
</feature>
<evidence type="ECO:0000313" key="10">
    <source>
        <dbReference type="EMBL" id="KKM46916.1"/>
    </source>
</evidence>
<dbReference type="GO" id="GO:0032993">
    <property type="term" value="C:protein-DNA complex"/>
    <property type="evidence" value="ECO:0007669"/>
    <property type="project" value="TreeGrafter"/>
</dbReference>
<dbReference type="SUPFAM" id="SSF46894">
    <property type="entry name" value="C-terminal effector domain of the bipartite response regulators"/>
    <property type="match status" value="1"/>
</dbReference>
<dbReference type="GO" id="GO:0005829">
    <property type="term" value="C:cytosol"/>
    <property type="evidence" value="ECO:0007669"/>
    <property type="project" value="TreeGrafter"/>
</dbReference>
<dbReference type="Gene3D" id="6.10.250.690">
    <property type="match status" value="1"/>
</dbReference>
<evidence type="ECO:0000259" key="9">
    <source>
        <dbReference type="PROSITE" id="PS51755"/>
    </source>
</evidence>
<dbReference type="InterPro" id="IPR001867">
    <property type="entry name" value="OmpR/PhoB-type_DNA-bd"/>
</dbReference>
<keyword evidence="5" id="KW-0804">Transcription</keyword>
<dbReference type="KEGG" id="rtc:APU90_09035"/>
<proteinExistence type="predicted"/>
<evidence type="ECO:0000256" key="1">
    <source>
        <dbReference type="ARBA" id="ARBA00022553"/>
    </source>
</evidence>
<feature type="domain" description="Response regulatory" evidence="8">
    <location>
        <begin position="2"/>
        <end position="116"/>
    </location>
</feature>
<dbReference type="GO" id="GO:0000156">
    <property type="term" value="F:phosphorelay response regulator activity"/>
    <property type="evidence" value="ECO:0007669"/>
    <property type="project" value="TreeGrafter"/>
</dbReference>
<dbReference type="PROSITE" id="PS51755">
    <property type="entry name" value="OMPR_PHOB"/>
    <property type="match status" value="1"/>
</dbReference>
<dbReference type="InterPro" id="IPR016032">
    <property type="entry name" value="Sig_transdc_resp-reg_C-effctor"/>
</dbReference>
<keyword evidence="1 6" id="KW-0597">Phosphoprotein</keyword>
<keyword evidence="3" id="KW-0805">Transcription regulation</keyword>
<dbReference type="GO" id="GO:0000976">
    <property type="term" value="F:transcription cis-regulatory region binding"/>
    <property type="evidence" value="ECO:0007669"/>
    <property type="project" value="TreeGrafter"/>
</dbReference>
<evidence type="ECO:0000313" key="11">
    <source>
        <dbReference type="Proteomes" id="UP000052979"/>
    </source>
</evidence>
<dbReference type="GO" id="GO:0006355">
    <property type="term" value="P:regulation of DNA-templated transcription"/>
    <property type="evidence" value="ECO:0007669"/>
    <property type="project" value="InterPro"/>
</dbReference>
<dbReference type="Proteomes" id="UP000052979">
    <property type="component" value="Unassembled WGS sequence"/>
</dbReference>
<keyword evidence="11" id="KW-1185">Reference proteome</keyword>
<gene>
    <name evidence="10" type="ORF">VT73_01180</name>
</gene>